<comment type="caution">
    <text evidence="2">The sequence shown here is derived from an EMBL/GenBank/DDBJ whole genome shotgun (WGS) entry which is preliminary data.</text>
</comment>
<dbReference type="EMBL" id="JBBPBM010000010">
    <property type="protein sequence ID" value="KAK8565923.1"/>
    <property type="molecule type" value="Genomic_DNA"/>
</dbReference>
<evidence type="ECO:0000256" key="1">
    <source>
        <dbReference type="SAM" id="MobiDB-lite"/>
    </source>
</evidence>
<proteinExistence type="predicted"/>
<reference evidence="2 3" key="1">
    <citation type="journal article" date="2024" name="G3 (Bethesda)">
        <title>Genome assembly of Hibiscus sabdariffa L. provides insights into metabolisms of medicinal natural products.</title>
        <authorList>
            <person name="Kim T."/>
        </authorList>
    </citation>
    <scope>NUCLEOTIDE SEQUENCE [LARGE SCALE GENOMIC DNA]</scope>
    <source>
        <strain evidence="2">TK-2024</strain>
        <tissue evidence="2">Old leaves</tissue>
    </source>
</reference>
<organism evidence="2 3">
    <name type="scientific">Hibiscus sabdariffa</name>
    <name type="common">roselle</name>
    <dbReference type="NCBI Taxonomy" id="183260"/>
    <lineage>
        <taxon>Eukaryota</taxon>
        <taxon>Viridiplantae</taxon>
        <taxon>Streptophyta</taxon>
        <taxon>Embryophyta</taxon>
        <taxon>Tracheophyta</taxon>
        <taxon>Spermatophyta</taxon>
        <taxon>Magnoliopsida</taxon>
        <taxon>eudicotyledons</taxon>
        <taxon>Gunneridae</taxon>
        <taxon>Pentapetalae</taxon>
        <taxon>rosids</taxon>
        <taxon>malvids</taxon>
        <taxon>Malvales</taxon>
        <taxon>Malvaceae</taxon>
        <taxon>Malvoideae</taxon>
        <taxon>Hibiscus</taxon>
    </lineage>
</organism>
<keyword evidence="3" id="KW-1185">Reference proteome</keyword>
<gene>
    <name evidence="2" type="ORF">V6N12_059468</name>
</gene>
<dbReference type="Proteomes" id="UP001472677">
    <property type="component" value="Unassembled WGS sequence"/>
</dbReference>
<sequence>MYFDFLGNPTSGQLLSPTGRPPDPSSGGVCMDEAVNYGIDSGQRNRLSTDQMDMDVNLGCDKYGHSKESCGSSGDGVSIEKLIRHPEPLVDDKFGPWRQVSSRKCRPTVMRRGLHAENSSVAPRSGSRFDVLAHVVEGSSDEAAAISLGVLPVDVSAGVDLREQGRVPKGSDQHSLVVVTETKTAAGVLPQVTFTEPIPSPHVVAKGQVINVPSQLQLDKYVAVWVIEYWLYSDVSGHNDRPLYGPIQSTYAKGVKRHSVSS</sequence>
<evidence type="ECO:0000313" key="3">
    <source>
        <dbReference type="Proteomes" id="UP001472677"/>
    </source>
</evidence>
<accession>A0ABR2EX59</accession>
<protein>
    <submittedName>
        <fullName evidence="2">Uncharacterized protein</fullName>
    </submittedName>
</protein>
<feature type="region of interest" description="Disordered" evidence="1">
    <location>
        <begin position="1"/>
        <end position="26"/>
    </location>
</feature>
<evidence type="ECO:0000313" key="2">
    <source>
        <dbReference type="EMBL" id="KAK8565923.1"/>
    </source>
</evidence>
<name>A0ABR2EX59_9ROSI</name>